<dbReference type="InterPro" id="IPR029000">
    <property type="entry name" value="Cyclophilin-like_dom_sf"/>
</dbReference>
<dbReference type="InterPro" id="IPR013785">
    <property type="entry name" value="Aldolase_TIM"/>
</dbReference>
<feature type="domain" description="6-phospho-N-acetylmuramidase C-terminal" evidence="1">
    <location>
        <begin position="250"/>
        <end position="354"/>
    </location>
</feature>
<dbReference type="Pfam" id="PF19200">
    <property type="entry name" value="MupG_N"/>
    <property type="match status" value="1"/>
</dbReference>
<sequence>MKTGIAIYLGLDNTFEENIQLIETAAKYGVQRIFTSLHIPETDKSSLKKQISEVLNIAKKNNMEVISDISPATLEILGIEKFNLSAFQFLGIQTLRLDYGYDAEQITKFSHNTKKIRIQLNASTITARLLMELMKLGANFANIDSLHNFYPREGTGISEETLVRKNSLLHKAGIRVGAFIPSQHRRRSPLKAGLPTLEMHRHNDVSLAARHLAAIGIDSIFIGDSLPSIEELETLSQIKENEIEVKAQLLSSDEFTRNLLSHTFTARVDEARDAVRAQESRSLLNGTCIKSANTKVRSYGSITLDNEDYLRYMGELQIIKMPQPADKRVNVVGKVLNNEEFLLNYIIPGKKFSFIFE</sequence>
<dbReference type="InterPro" id="IPR017853">
    <property type="entry name" value="GH"/>
</dbReference>
<evidence type="ECO:0000313" key="4">
    <source>
        <dbReference type="Proteomes" id="UP000199662"/>
    </source>
</evidence>
<evidence type="ECO:0008006" key="5">
    <source>
        <dbReference type="Google" id="ProtNLM"/>
    </source>
</evidence>
<dbReference type="InterPro" id="IPR043894">
    <property type="entry name" value="MupG_C"/>
</dbReference>
<accession>A0A1H6X5T8</accession>
<dbReference type="SUPFAM" id="SSF51445">
    <property type="entry name" value="(Trans)glycosidases"/>
    <property type="match status" value="1"/>
</dbReference>
<evidence type="ECO:0000259" key="2">
    <source>
        <dbReference type="Pfam" id="PF19200"/>
    </source>
</evidence>
<dbReference type="InterPro" id="IPR043797">
    <property type="entry name" value="MupG_N"/>
</dbReference>
<evidence type="ECO:0000259" key="1">
    <source>
        <dbReference type="Pfam" id="PF05913"/>
    </source>
</evidence>
<dbReference type="Gene3D" id="3.20.20.70">
    <property type="entry name" value="Aldolase class I"/>
    <property type="match status" value="1"/>
</dbReference>
<dbReference type="SUPFAM" id="SSF50891">
    <property type="entry name" value="Cyclophilin-like"/>
    <property type="match status" value="1"/>
</dbReference>
<reference evidence="3 4" key="1">
    <citation type="submission" date="2016-10" db="EMBL/GenBank/DDBJ databases">
        <authorList>
            <person name="de Groot N.N."/>
        </authorList>
    </citation>
    <scope>NUCLEOTIDE SEQUENCE [LARGE SCALE GENOMIC DNA]</scope>
    <source>
        <strain evidence="3 4">DSM 2179</strain>
    </source>
</reference>
<gene>
    <name evidence="3" type="ORF">SAMN05660742_104204</name>
</gene>
<dbReference type="RefSeq" id="WP_091830067.1">
    <property type="nucleotide sequence ID" value="NZ_FNZK01000004.1"/>
</dbReference>
<organism evidence="3 4">
    <name type="scientific">Propionispira arboris</name>
    <dbReference type="NCBI Taxonomy" id="84035"/>
    <lineage>
        <taxon>Bacteria</taxon>
        <taxon>Bacillati</taxon>
        <taxon>Bacillota</taxon>
        <taxon>Negativicutes</taxon>
        <taxon>Selenomonadales</taxon>
        <taxon>Selenomonadaceae</taxon>
        <taxon>Propionispira</taxon>
    </lineage>
</organism>
<dbReference type="AlphaFoldDB" id="A0A1H6X5T8"/>
<evidence type="ECO:0000313" key="3">
    <source>
        <dbReference type="EMBL" id="SEJ21947.1"/>
    </source>
</evidence>
<dbReference type="PANTHER" id="PTHR38435:SF2">
    <property type="entry name" value="DUF871 DOMAIN-CONTAINING PROTEIN"/>
    <property type="match status" value="1"/>
</dbReference>
<name>A0A1H6X5T8_9FIRM</name>
<proteinExistence type="predicted"/>
<dbReference type="InterPro" id="IPR008589">
    <property type="entry name" value="MupG"/>
</dbReference>
<protein>
    <recommendedName>
        <fullName evidence="5">Outer surface protein</fullName>
    </recommendedName>
</protein>
<feature type="domain" description="6-phospho-N-acetylmuramidase N-terminal" evidence="2">
    <location>
        <begin position="3"/>
        <end position="237"/>
    </location>
</feature>
<dbReference type="Gene3D" id="2.40.100.10">
    <property type="entry name" value="Cyclophilin-like"/>
    <property type="match status" value="1"/>
</dbReference>
<dbReference type="PANTHER" id="PTHR38435">
    <property type="match status" value="1"/>
</dbReference>
<keyword evidence="4" id="KW-1185">Reference proteome</keyword>
<dbReference type="Pfam" id="PF05913">
    <property type="entry name" value="MupG_C"/>
    <property type="match status" value="1"/>
</dbReference>
<dbReference type="Proteomes" id="UP000199662">
    <property type="component" value="Unassembled WGS sequence"/>
</dbReference>
<dbReference type="STRING" id="84035.SAMN05660742_104204"/>
<dbReference type="EMBL" id="FNZK01000004">
    <property type="protein sequence ID" value="SEJ21947.1"/>
    <property type="molecule type" value="Genomic_DNA"/>
</dbReference>